<comment type="similarity">
    <text evidence="10">Belongs to the DHHC palmitoyltransferase family.</text>
</comment>
<sequence length="361" mass="40469">MDLIHRVRSALGYATGEEHHQVQKNKVYGDNRTFFRGRLISGPDVQTCAFTFLLVFAPSVVWHIEVGAFWGQRRVGIVFAFLGALLQLTSLLSLLVTAFSDPGIIPRQKEYDETYEPRTETYRSRPPPRYFDLLLRGHPHKLKYCTTCNIYRPPRCTHCSVCENCIERFDHHCPWIGNCIGKRNYWLFFTFVSSTGALTILVFATALAQLVILYEGQDDGDFGTVLLATMREAPLATGLALYCLASGWFTVGLGVYHGYLVCVNQTTYEQVKGVYHDGSSPFNRGVRGNCADILCGKVRPRYFEPATGRFLWPSPELSGPLPAKTADGATGLRLRVDQVSDVHDRHDQIPGTDGNGDIRSH</sequence>
<dbReference type="GO" id="GO:0019706">
    <property type="term" value="F:protein-cysteine S-palmitoyltransferase activity"/>
    <property type="evidence" value="ECO:0007669"/>
    <property type="project" value="UniProtKB-EC"/>
</dbReference>
<evidence type="ECO:0000256" key="6">
    <source>
        <dbReference type="ARBA" id="ARBA00023139"/>
    </source>
</evidence>
<reference evidence="12" key="1">
    <citation type="submission" date="2021-01" db="EMBL/GenBank/DDBJ databases">
        <authorList>
            <person name="Corre E."/>
            <person name="Pelletier E."/>
            <person name="Niang G."/>
            <person name="Scheremetjew M."/>
            <person name="Finn R."/>
            <person name="Kale V."/>
            <person name="Holt S."/>
            <person name="Cochrane G."/>
            <person name="Meng A."/>
            <person name="Brown T."/>
            <person name="Cohen L."/>
        </authorList>
    </citation>
    <scope>NUCLEOTIDE SEQUENCE</scope>
</reference>
<feature type="domain" description="Palmitoyltransferase DHHC" evidence="11">
    <location>
        <begin position="140"/>
        <end position="272"/>
    </location>
</feature>
<comment type="domain">
    <text evidence="10">The DHHC domain is required for palmitoyltransferase activity.</text>
</comment>
<dbReference type="GO" id="GO:0006612">
    <property type="term" value="P:protein targeting to membrane"/>
    <property type="evidence" value="ECO:0007669"/>
    <property type="project" value="TreeGrafter"/>
</dbReference>
<feature type="transmembrane region" description="Helical" evidence="10">
    <location>
        <begin position="234"/>
        <end position="256"/>
    </location>
</feature>
<dbReference type="GO" id="GO:0005794">
    <property type="term" value="C:Golgi apparatus"/>
    <property type="evidence" value="ECO:0007669"/>
    <property type="project" value="TreeGrafter"/>
</dbReference>
<dbReference type="Pfam" id="PF01529">
    <property type="entry name" value="DHHC"/>
    <property type="match status" value="1"/>
</dbReference>
<evidence type="ECO:0000256" key="1">
    <source>
        <dbReference type="ARBA" id="ARBA00004127"/>
    </source>
</evidence>
<dbReference type="InterPro" id="IPR039859">
    <property type="entry name" value="PFA4/ZDH16/20/ERF2-like"/>
</dbReference>
<evidence type="ECO:0000313" key="12">
    <source>
        <dbReference type="EMBL" id="CAD8852573.1"/>
    </source>
</evidence>
<evidence type="ECO:0000256" key="3">
    <source>
        <dbReference type="ARBA" id="ARBA00022692"/>
    </source>
</evidence>
<evidence type="ECO:0000256" key="7">
    <source>
        <dbReference type="ARBA" id="ARBA00023288"/>
    </source>
</evidence>
<keyword evidence="8 10" id="KW-0012">Acyltransferase</keyword>
<evidence type="ECO:0000259" key="11">
    <source>
        <dbReference type="Pfam" id="PF01529"/>
    </source>
</evidence>
<proteinExistence type="inferred from homology"/>
<keyword evidence="4 10" id="KW-1133">Transmembrane helix</keyword>
<organism evidence="12">
    <name type="scientific">Noctiluca scintillans</name>
    <name type="common">Sea sparkle</name>
    <name type="synonym">Red tide dinoflagellate</name>
    <dbReference type="NCBI Taxonomy" id="2966"/>
    <lineage>
        <taxon>Eukaryota</taxon>
        <taxon>Sar</taxon>
        <taxon>Alveolata</taxon>
        <taxon>Dinophyceae</taxon>
        <taxon>Noctilucales</taxon>
        <taxon>Noctilucaceae</taxon>
        <taxon>Noctiluca</taxon>
    </lineage>
</organism>
<dbReference type="EC" id="2.3.1.225" evidence="10"/>
<evidence type="ECO:0000256" key="10">
    <source>
        <dbReference type="RuleBase" id="RU079119"/>
    </source>
</evidence>
<evidence type="ECO:0000256" key="8">
    <source>
        <dbReference type="ARBA" id="ARBA00023315"/>
    </source>
</evidence>
<gene>
    <name evidence="12" type="ORF">NSCI0253_LOCUS26923</name>
</gene>
<dbReference type="InterPro" id="IPR001594">
    <property type="entry name" value="Palmitoyltrfase_DHHC"/>
</dbReference>
<evidence type="ECO:0000256" key="9">
    <source>
        <dbReference type="ARBA" id="ARBA00048048"/>
    </source>
</evidence>
<comment type="subcellular location">
    <subcellularLocation>
        <location evidence="1">Endomembrane system</location>
        <topology evidence="1">Multi-pass membrane protein</topology>
    </subcellularLocation>
</comment>
<dbReference type="PANTHER" id="PTHR22883">
    <property type="entry name" value="ZINC FINGER DHHC DOMAIN CONTAINING PROTEIN"/>
    <property type="match status" value="1"/>
</dbReference>
<keyword evidence="6" id="KW-0564">Palmitate</keyword>
<keyword evidence="2 10" id="KW-0808">Transferase</keyword>
<protein>
    <recommendedName>
        <fullName evidence="10">Palmitoyltransferase</fullName>
        <ecNumber evidence="10">2.3.1.225</ecNumber>
    </recommendedName>
</protein>
<comment type="catalytic activity">
    <reaction evidence="9 10">
        <text>L-cysteinyl-[protein] + hexadecanoyl-CoA = S-hexadecanoyl-L-cysteinyl-[protein] + CoA</text>
        <dbReference type="Rhea" id="RHEA:36683"/>
        <dbReference type="Rhea" id="RHEA-COMP:10131"/>
        <dbReference type="Rhea" id="RHEA-COMP:11032"/>
        <dbReference type="ChEBI" id="CHEBI:29950"/>
        <dbReference type="ChEBI" id="CHEBI:57287"/>
        <dbReference type="ChEBI" id="CHEBI:57379"/>
        <dbReference type="ChEBI" id="CHEBI:74151"/>
        <dbReference type="EC" id="2.3.1.225"/>
    </reaction>
</comment>
<feature type="transmembrane region" description="Helical" evidence="10">
    <location>
        <begin position="185"/>
        <end position="214"/>
    </location>
</feature>
<name>A0A7S1AFM5_NOCSC</name>
<feature type="transmembrane region" description="Helical" evidence="10">
    <location>
        <begin position="45"/>
        <end position="64"/>
    </location>
</feature>
<keyword evidence="7" id="KW-0449">Lipoprotein</keyword>
<evidence type="ECO:0000256" key="4">
    <source>
        <dbReference type="ARBA" id="ARBA00022989"/>
    </source>
</evidence>
<dbReference type="AlphaFoldDB" id="A0A7S1AFM5"/>
<dbReference type="EMBL" id="HBFQ01038029">
    <property type="protein sequence ID" value="CAD8852573.1"/>
    <property type="molecule type" value="Transcribed_RNA"/>
</dbReference>
<dbReference type="PROSITE" id="PS50216">
    <property type="entry name" value="DHHC"/>
    <property type="match status" value="1"/>
</dbReference>
<feature type="transmembrane region" description="Helical" evidence="10">
    <location>
        <begin position="76"/>
        <end position="99"/>
    </location>
</feature>
<keyword evidence="3 10" id="KW-0812">Transmembrane</keyword>
<accession>A0A7S1AFM5</accession>
<dbReference type="PANTHER" id="PTHR22883:SF43">
    <property type="entry name" value="PALMITOYLTRANSFERASE APP"/>
    <property type="match status" value="1"/>
</dbReference>
<evidence type="ECO:0000256" key="5">
    <source>
        <dbReference type="ARBA" id="ARBA00023136"/>
    </source>
</evidence>
<keyword evidence="5 10" id="KW-0472">Membrane</keyword>
<evidence type="ECO:0000256" key="2">
    <source>
        <dbReference type="ARBA" id="ARBA00022679"/>
    </source>
</evidence>
<dbReference type="GO" id="GO:0005783">
    <property type="term" value="C:endoplasmic reticulum"/>
    <property type="evidence" value="ECO:0007669"/>
    <property type="project" value="TreeGrafter"/>
</dbReference>